<comment type="subunit">
    <text evidence="2">Monomer. Binds 30S ribosomal subunits, but not 50S ribosomal subunits or 70S ribosomes.</text>
</comment>
<evidence type="ECO:0000313" key="9">
    <source>
        <dbReference type="EMBL" id="NSB16349.1"/>
    </source>
</evidence>
<evidence type="ECO:0000313" key="6">
    <source>
        <dbReference type="EMBL" id="NMF05973.1"/>
    </source>
</evidence>
<dbReference type="Proteomes" id="UP000821656">
    <property type="component" value="Unassembled WGS sequence"/>
</dbReference>
<dbReference type="EMBL" id="JABTDW010000001">
    <property type="protein sequence ID" value="NSB16349.1"/>
    <property type="molecule type" value="Genomic_DNA"/>
</dbReference>
<evidence type="ECO:0000313" key="3">
    <source>
        <dbReference type="EMBL" id="AJG97942.1"/>
    </source>
</evidence>
<reference evidence="4" key="5">
    <citation type="submission" date="2020-04" db="EMBL/GenBank/DDBJ databases">
        <authorList>
            <person name="Brown S."/>
        </authorList>
    </citation>
    <scope>NUCLEOTIDE SEQUENCE</scope>
    <source>
        <strain evidence="4">DJ015</strain>
    </source>
</reference>
<dbReference type="Proteomes" id="UP000190959">
    <property type="component" value="Unassembled WGS sequence"/>
</dbReference>
<evidence type="ECO:0000256" key="1">
    <source>
        <dbReference type="ARBA" id="ARBA00022517"/>
    </source>
</evidence>
<dbReference type="RefSeq" id="WP_011968540.1">
    <property type="nucleotide sequence ID" value="NZ_BKAK01000001.1"/>
</dbReference>
<dbReference type="EMBL" id="JABSWW010000001">
    <property type="protein sequence ID" value="NRT89126.1"/>
    <property type="molecule type" value="Genomic_DNA"/>
</dbReference>
<reference evidence="3" key="2">
    <citation type="submission" date="2016-02" db="EMBL/GenBank/DDBJ databases">
        <title>Genome sequence of Clostridium beijerinckii strain 59B.</title>
        <authorList>
            <person name="Little G.T."/>
            <person name="Minton N.P."/>
        </authorList>
    </citation>
    <scope>NUCLEOTIDE SEQUENCE</scope>
    <source>
        <strain evidence="3">NCIMB 14988</strain>
    </source>
</reference>
<evidence type="ECO:0000313" key="13">
    <source>
        <dbReference type="Proteomes" id="UP000190959"/>
    </source>
</evidence>
<accession>A0A0B5QJ18</accession>
<keyword evidence="1 2" id="KW-0690">Ribosome biogenesis</keyword>
<gene>
    <name evidence="2 4" type="primary">rbfA</name>
    <name evidence="7" type="ORF">B0H41_002805</name>
    <name evidence="9" type="ORF">BCD95_004608</name>
    <name evidence="11" type="ORF">CBEIBR21_05615</name>
    <name evidence="10" type="ORF">CLBCK_28230</name>
    <name evidence="8" type="ORF">DFH45_000762</name>
    <name evidence="6" type="ORF">HF849_14685</name>
    <name evidence="4" type="ORF">HGI39_05540</name>
    <name evidence="5" type="ORF">IS491_24305</name>
    <name evidence="3" type="ORF">LF65_01329</name>
</gene>
<evidence type="ECO:0000313" key="4">
    <source>
        <dbReference type="EMBL" id="MBC2474176.1"/>
    </source>
</evidence>
<evidence type="ECO:0000313" key="12">
    <source>
        <dbReference type="Proteomes" id="UP000031866"/>
    </source>
</evidence>
<dbReference type="GeneID" id="66344193"/>
<dbReference type="Proteomes" id="UP000031866">
    <property type="component" value="Chromosome"/>
</dbReference>
<dbReference type="Proteomes" id="UP000190973">
    <property type="component" value="Unassembled WGS sequence"/>
</dbReference>
<comment type="subcellular location">
    <subcellularLocation>
        <location evidence="2">Cytoplasm</location>
    </subcellularLocation>
</comment>
<dbReference type="EMBL" id="CP010086">
    <property type="protein sequence ID" value="AJG97942.1"/>
    <property type="molecule type" value="Genomic_DNA"/>
</dbReference>
<dbReference type="EMBL" id="MWMH01000002">
    <property type="protein sequence ID" value="OOP73977.1"/>
    <property type="molecule type" value="Genomic_DNA"/>
</dbReference>
<dbReference type="InterPro" id="IPR023799">
    <property type="entry name" value="RbfA_dom_sf"/>
</dbReference>
<dbReference type="SMR" id="A0A0B5QJ18"/>
<dbReference type="PANTHER" id="PTHR33515">
    <property type="entry name" value="RIBOSOME-BINDING FACTOR A, CHLOROPLASTIC-RELATED"/>
    <property type="match status" value="1"/>
</dbReference>
<evidence type="ECO:0000313" key="11">
    <source>
        <dbReference type="EMBL" id="OOP73977.1"/>
    </source>
</evidence>
<dbReference type="SUPFAM" id="SSF89919">
    <property type="entry name" value="Ribosome-binding factor A, RbfA"/>
    <property type="match status" value="1"/>
</dbReference>
<dbReference type="OrthoDB" id="307788at2"/>
<name>A0A0B5QJ18_CLOBE</name>
<dbReference type="PROSITE" id="PS01319">
    <property type="entry name" value="RBFA"/>
    <property type="match status" value="1"/>
</dbReference>
<dbReference type="GO" id="GO:0005829">
    <property type="term" value="C:cytosol"/>
    <property type="evidence" value="ECO:0007669"/>
    <property type="project" value="TreeGrafter"/>
</dbReference>
<reference evidence="4" key="10">
    <citation type="journal article" date="2022" name="Nat. Biotechnol.">
        <title>Carbon-negative production of acetone and isopropanol by gas fermentation at industrial pilot scale.</title>
        <authorList>
            <person name="Liew F.E."/>
            <person name="Nogle R."/>
            <person name="Abdalla T."/>
            <person name="Rasor B.J."/>
            <person name="Canter C."/>
            <person name="Jensen R.O."/>
            <person name="Wang L."/>
            <person name="Strutz J."/>
            <person name="Chirania P."/>
            <person name="De Tissera S."/>
            <person name="Mueller A.P."/>
            <person name="Ruan Z."/>
            <person name="Gao A."/>
            <person name="Tran L."/>
            <person name="Engle N.L."/>
            <person name="Bromley J.C."/>
            <person name="Daniell J."/>
            <person name="Conrado R."/>
            <person name="Tschaplinski T.J."/>
            <person name="Giannone R.J."/>
            <person name="Hettich R.L."/>
            <person name="Karim A.S."/>
            <person name="Simpson S.D."/>
            <person name="Brown S.D."/>
            <person name="Leang C."/>
            <person name="Jewett M.C."/>
            <person name="Kopke M."/>
        </authorList>
    </citation>
    <scope>NUCLEOTIDE SEQUENCE</scope>
    <source>
        <strain evidence="4">DJ015</strain>
        <strain evidence="7">DJ080</strain>
    </source>
</reference>
<reference evidence="5" key="9">
    <citation type="submission" date="2020-11" db="EMBL/GenBank/DDBJ databases">
        <authorList>
            <person name="Thieme N."/>
            <person name="Liebl W."/>
            <person name="Zverlov V."/>
        </authorList>
    </citation>
    <scope>NUCLEOTIDE SEQUENCE</scope>
    <source>
        <strain evidence="5">NT08</strain>
    </source>
</reference>
<dbReference type="InterPro" id="IPR020053">
    <property type="entry name" value="Ribosome-bd_factorA_CS"/>
</dbReference>
<dbReference type="InterPro" id="IPR000238">
    <property type="entry name" value="RbfA"/>
</dbReference>
<dbReference type="InterPro" id="IPR015946">
    <property type="entry name" value="KH_dom-like_a/b"/>
</dbReference>
<evidence type="ECO:0000313" key="7">
    <source>
        <dbReference type="EMBL" id="NRT89126.1"/>
    </source>
</evidence>
<proteinExistence type="inferred from homology"/>
<dbReference type="Pfam" id="PF02033">
    <property type="entry name" value="RBFA"/>
    <property type="match status" value="1"/>
</dbReference>
<keyword evidence="2" id="KW-0963">Cytoplasm</keyword>
<dbReference type="Gene3D" id="3.30.300.20">
    <property type="match status" value="1"/>
</dbReference>
<dbReference type="HAMAP" id="MF_00003">
    <property type="entry name" value="RbfA"/>
    <property type="match status" value="1"/>
</dbReference>
<evidence type="ECO:0000313" key="8">
    <source>
        <dbReference type="EMBL" id="NRV07799.1"/>
    </source>
</evidence>
<evidence type="ECO:0000313" key="5">
    <source>
        <dbReference type="EMBL" id="MBF7811717.1"/>
    </source>
</evidence>
<dbReference type="NCBIfam" id="TIGR00082">
    <property type="entry name" value="rbfA"/>
    <property type="match status" value="1"/>
</dbReference>
<dbReference type="GO" id="GO:0030490">
    <property type="term" value="P:maturation of SSU-rRNA"/>
    <property type="evidence" value="ECO:0007669"/>
    <property type="project" value="UniProtKB-UniRule"/>
</dbReference>
<reference evidence="10 14" key="3">
    <citation type="submission" date="2016-05" db="EMBL/GenBank/DDBJ databases">
        <title>Microbial solvent formation.</title>
        <authorList>
            <person name="Poehlein A."/>
            <person name="Montoya Solano J.D."/>
            <person name="Flitsch S."/>
            <person name="Krabben P."/>
            <person name="Duerre P."/>
            <person name="Daniel R."/>
        </authorList>
    </citation>
    <scope>NUCLEOTIDE SEQUENCE [LARGE SCALE GENOMIC DNA]</scope>
    <source>
        <strain evidence="10 14">DSM 53</strain>
    </source>
</reference>
<dbReference type="Proteomes" id="UP000587880">
    <property type="component" value="Unassembled WGS sequence"/>
</dbReference>
<dbReference type="EMBL" id="LZZI01000049">
    <property type="protein sequence ID" value="OOM60622.1"/>
    <property type="molecule type" value="Genomic_DNA"/>
</dbReference>
<comment type="similarity">
    <text evidence="2">Belongs to the RbfA family.</text>
</comment>
<dbReference type="EMBL" id="JADOEF010000003">
    <property type="protein sequence ID" value="MBF7811717.1"/>
    <property type="molecule type" value="Genomic_DNA"/>
</dbReference>
<dbReference type="PANTHER" id="PTHR33515:SF1">
    <property type="entry name" value="RIBOSOME-BINDING FACTOR A, CHLOROPLASTIC-RELATED"/>
    <property type="match status" value="1"/>
</dbReference>
<dbReference type="Proteomes" id="UP000631418">
    <property type="component" value="Unassembled WGS sequence"/>
</dbReference>
<dbReference type="OMA" id="QHAKIFV"/>
<dbReference type="STRING" id="1520.LF65_01329"/>
<organism evidence="3 12">
    <name type="scientific">Clostridium beijerinckii</name>
    <name type="common">Clostridium MP</name>
    <dbReference type="NCBI Taxonomy" id="1520"/>
    <lineage>
        <taxon>Bacteria</taxon>
        <taxon>Bacillati</taxon>
        <taxon>Bacillota</taxon>
        <taxon>Clostridia</taxon>
        <taxon>Eubacteriales</taxon>
        <taxon>Clostridiaceae</taxon>
        <taxon>Clostridium</taxon>
    </lineage>
</organism>
<reference evidence="7" key="7">
    <citation type="submission" date="2020-05" db="EMBL/GenBank/DDBJ databases">
        <authorList>
            <person name="Brown S."/>
            <person name="Huntemann M."/>
            <person name="Clum A."/>
            <person name="Spunde A."/>
            <person name="Palaniappan K."/>
            <person name="Ritter S."/>
            <person name="Mikhailova N."/>
            <person name="Chen I.-M."/>
            <person name="Stamatis D."/>
            <person name="Reddy T."/>
            <person name="O'Malley R."/>
            <person name="Daum C."/>
            <person name="Shapiro N."/>
            <person name="Ivanova N."/>
            <person name="Kyrpides N."/>
            <person name="Woyke T."/>
        </authorList>
    </citation>
    <scope>NUCLEOTIDE SEQUENCE</scope>
    <source>
        <strain evidence="7">DJ080</strain>
    </source>
</reference>
<dbReference type="Proteomes" id="UP000822184">
    <property type="component" value="Unassembled WGS sequence"/>
</dbReference>
<evidence type="ECO:0000313" key="14">
    <source>
        <dbReference type="Proteomes" id="UP000190973"/>
    </source>
</evidence>
<reference evidence="6 15" key="6">
    <citation type="submission" date="2020-04" db="EMBL/GenBank/DDBJ databases">
        <authorList>
            <person name="Hitch T.C.A."/>
            <person name="Wylensek D."/>
            <person name="Clavel T."/>
        </authorList>
    </citation>
    <scope>NUCLEOTIDE SEQUENCE [LARGE SCALE GENOMIC DNA]</scope>
    <source>
        <strain evidence="6 15">WB01_NA02</strain>
    </source>
</reference>
<dbReference type="EMBL" id="JABAGD010000026">
    <property type="protein sequence ID" value="NMF05973.1"/>
    <property type="molecule type" value="Genomic_DNA"/>
</dbReference>
<dbReference type="Proteomes" id="UP001194098">
    <property type="component" value="Unassembled WGS sequence"/>
</dbReference>
<reference evidence="9" key="8">
    <citation type="submission" date="2020-06" db="EMBL/GenBank/DDBJ databases">
        <title>Genomic insights into acetone-butanol-ethanol (ABE) fermentation by sequencing solventogenic clostridia strains.</title>
        <authorList>
            <person name="Brown S."/>
        </authorList>
    </citation>
    <scope>NUCLEOTIDE SEQUENCE</scope>
    <source>
        <strain evidence="9">DJ123</strain>
        <strain evidence="8">DJ126</strain>
    </source>
</reference>
<sequence>MANYRGGRINEEFKREISNLIQNEVKDPRLTAMISVTDVKVTKDLRYAKVYVSIFSKDDEEKKNNLEALKNASGFIRKSVGQKINLRHTPEIIIELDDSINYGMHMDELIQRISKGNE</sequence>
<comment type="function">
    <text evidence="2">One of several proteins that assist in the late maturation steps of the functional core of the 30S ribosomal subunit. Associates with free 30S ribosomal subunits (but not with 30S subunits that are part of 70S ribosomes or polysomes). Required for efficient processing of 16S rRNA. May interact with the 5'-terminal helix region of 16S rRNA.</text>
</comment>
<protein>
    <recommendedName>
        <fullName evidence="2">Ribosome-binding factor A</fullName>
    </recommendedName>
</protein>
<evidence type="ECO:0000313" key="15">
    <source>
        <dbReference type="Proteomes" id="UP000587880"/>
    </source>
</evidence>
<reference evidence="12" key="1">
    <citation type="submission" date="2014-12" db="EMBL/GenBank/DDBJ databases">
        <title>Genome sequence of Clostridium beijerinckii strain 59B.</title>
        <authorList>
            <person name="Little G.T."/>
            <person name="Minton N.P."/>
        </authorList>
    </citation>
    <scope>NUCLEOTIDE SEQUENCE [LARGE SCALE GENOMIC DNA]</scope>
    <source>
        <strain evidence="12">59B</strain>
    </source>
</reference>
<dbReference type="AlphaFoldDB" id="A0A0B5QJ18"/>
<evidence type="ECO:0000256" key="2">
    <source>
        <dbReference type="HAMAP-Rule" id="MF_00003"/>
    </source>
</evidence>
<evidence type="ECO:0000313" key="10">
    <source>
        <dbReference type="EMBL" id="OOM60622.1"/>
    </source>
</evidence>
<dbReference type="EMBL" id="JABSXK010000001">
    <property type="protein sequence ID" value="NRV07799.1"/>
    <property type="molecule type" value="Genomic_DNA"/>
</dbReference>
<dbReference type="KEGG" id="cbei:LF65_01329"/>
<dbReference type="GO" id="GO:0043024">
    <property type="term" value="F:ribosomal small subunit binding"/>
    <property type="evidence" value="ECO:0007669"/>
    <property type="project" value="TreeGrafter"/>
</dbReference>
<dbReference type="EMBL" id="JABAGV010000010">
    <property type="protein sequence ID" value="MBC2474176.1"/>
    <property type="molecule type" value="Genomic_DNA"/>
</dbReference>
<dbReference type="Proteomes" id="UP001193748">
    <property type="component" value="Unassembled WGS sequence"/>
</dbReference>
<reference evidence="11 13" key="4">
    <citation type="submission" date="2017-02" db="EMBL/GenBank/DDBJ databases">
        <title>Genome sequence of Clostridium beijerinckii Br21.</title>
        <authorList>
            <person name="Fonseca B.C."/>
            <person name="Guazzaroni M.E."/>
            <person name="Riano-Pachon D.M."/>
            <person name="Reginatto V."/>
        </authorList>
    </citation>
    <scope>NUCLEOTIDE SEQUENCE [LARGE SCALE GENOMIC DNA]</scope>
    <source>
        <strain evidence="11 13">Br21</strain>
    </source>
</reference>